<proteinExistence type="predicted"/>
<evidence type="ECO:0000259" key="1">
    <source>
        <dbReference type="Pfam" id="PF06032"/>
    </source>
</evidence>
<dbReference type="SUPFAM" id="SSF160991">
    <property type="entry name" value="CV3147-like"/>
    <property type="match status" value="1"/>
</dbReference>
<dbReference type="Pfam" id="PF06032">
    <property type="entry name" value="S-Me-THD_N"/>
    <property type="match status" value="1"/>
</dbReference>
<reference evidence="3 4" key="1">
    <citation type="submission" date="2019-03" db="EMBL/GenBank/DDBJ databases">
        <title>Genomic Encyclopedia of Type Strains, Phase IV (KMG-IV): sequencing the most valuable type-strain genomes for metagenomic binning, comparative biology and taxonomic classification.</title>
        <authorList>
            <person name="Goeker M."/>
        </authorList>
    </citation>
    <scope>NUCLEOTIDE SEQUENCE [LARGE SCALE GENOMIC DNA]</scope>
    <source>
        <strain evidence="3 4">DSM 2286</strain>
    </source>
</reference>
<gene>
    <name evidence="3" type="ORF">EV691_11631</name>
</gene>
<comment type="caution">
    <text evidence="3">The sequence shown here is derived from an EMBL/GenBank/DDBJ whole genome shotgun (WGS) entry which is preliminary data.</text>
</comment>
<dbReference type="EMBL" id="SMMU01000016">
    <property type="protein sequence ID" value="TCL29587.1"/>
    <property type="molecule type" value="Genomic_DNA"/>
</dbReference>
<organism evidence="3 4">
    <name type="scientific">Azotobacter chroococcum</name>
    <dbReference type="NCBI Taxonomy" id="353"/>
    <lineage>
        <taxon>Bacteria</taxon>
        <taxon>Pseudomonadati</taxon>
        <taxon>Pseudomonadota</taxon>
        <taxon>Gammaproteobacteria</taxon>
        <taxon>Pseudomonadales</taxon>
        <taxon>Pseudomonadaceae</taxon>
        <taxon>Azotobacter</taxon>
    </lineage>
</organism>
<dbReference type="RefSeq" id="WP_131297557.1">
    <property type="nucleotide sequence ID" value="NZ_JBHLST010000014.1"/>
</dbReference>
<evidence type="ECO:0008006" key="5">
    <source>
        <dbReference type="Google" id="ProtNLM"/>
    </source>
</evidence>
<dbReference type="InterPro" id="IPR048350">
    <property type="entry name" value="S-Me-THD-like_C"/>
</dbReference>
<dbReference type="Gene3D" id="3.40.1610.10">
    <property type="entry name" value="CV3147-like domain"/>
    <property type="match status" value="1"/>
</dbReference>
<protein>
    <recommendedName>
        <fullName evidence="5">DUF917 domain-containing protein</fullName>
    </recommendedName>
</protein>
<feature type="domain" description="S-Me-THD N-terminal" evidence="1">
    <location>
        <begin position="8"/>
        <end position="162"/>
    </location>
</feature>
<evidence type="ECO:0000259" key="2">
    <source>
        <dbReference type="Pfam" id="PF20906"/>
    </source>
</evidence>
<dbReference type="Gene3D" id="2.40.390.10">
    <property type="entry name" value="CV3147-like"/>
    <property type="match status" value="1"/>
</dbReference>
<feature type="domain" description="S-Me-THD-like C-terminal" evidence="2">
    <location>
        <begin position="189"/>
        <end position="375"/>
    </location>
</feature>
<evidence type="ECO:0000313" key="4">
    <source>
        <dbReference type="Proteomes" id="UP000295169"/>
    </source>
</evidence>
<evidence type="ECO:0000313" key="3">
    <source>
        <dbReference type="EMBL" id="TCL29587.1"/>
    </source>
</evidence>
<name>A0A4R1PNG3_9GAMM</name>
<sequence>MAYELGPQDLEALLLGGAFFGSGGGGTITSARHLAANFHAGDYYPTQRVRVVSAEEVGDGDTVMVAYMGAPEAINSTSYPIGPVAAARQVQARLAAQGRRLAYVVSPESGALGFVVACLVAAKLGLAVVDADGAGRAVPSLPMLTYAAAEISPRPTFLVSQGELCVELDVTPRSGINGDPTHQQDVSVIVEQMTRPIVAATQFGEFGGLAMWIMSPAELPAALPIRATLSRALQLGRALQAGEIGSAAAMIDYLGKAFGILARAISQPGELVAAEVDTAGGFDLGKVHLQAGARRYTVVYQNESLLAWDSVRPAPILLAPDSLAYFVEGPGQAVYSNGDLVLADGSLNPEVRQRTVTLLAWQADPALRTPGGLILDSFRQLLASMGYLGPYVPVGELQRDRAEIGA</sequence>
<dbReference type="InterPro" id="IPR024071">
    <property type="entry name" value="S-Me-THD_C_sf"/>
</dbReference>
<dbReference type="InterPro" id="IPR010318">
    <property type="entry name" value="S-Me-THD_N"/>
</dbReference>
<dbReference type="InterPro" id="IPR027479">
    <property type="entry name" value="S-Me-THD_N_sf"/>
</dbReference>
<dbReference type="AlphaFoldDB" id="A0A4R1PNG3"/>
<dbReference type="Proteomes" id="UP000295169">
    <property type="component" value="Unassembled WGS sequence"/>
</dbReference>
<accession>A0A4R1PNG3</accession>
<dbReference type="Pfam" id="PF20906">
    <property type="entry name" value="S-Me-THD_C"/>
    <property type="match status" value="1"/>
</dbReference>